<organism evidence="3 4">
    <name type="scientific">Hyaloscypha variabilis (strain UAMH 11265 / GT02V1 / F)</name>
    <name type="common">Meliniomyces variabilis</name>
    <dbReference type="NCBI Taxonomy" id="1149755"/>
    <lineage>
        <taxon>Eukaryota</taxon>
        <taxon>Fungi</taxon>
        <taxon>Dikarya</taxon>
        <taxon>Ascomycota</taxon>
        <taxon>Pezizomycotina</taxon>
        <taxon>Leotiomycetes</taxon>
        <taxon>Helotiales</taxon>
        <taxon>Hyaloscyphaceae</taxon>
        <taxon>Hyaloscypha</taxon>
        <taxon>Hyaloscypha variabilis</taxon>
    </lineage>
</organism>
<dbReference type="Gene3D" id="3.40.640.10">
    <property type="entry name" value="Type I PLP-dependent aspartate aminotransferase-like (Major domain)"/>
    <property type="match status" value="1"/>
</dbReference>
<dbReference type="GO" id="GO:0008483">
    <property type="term" value="F:transaminase activity"/>
    <property type="evidence" value="ECO:0007669"/>
    <property type="project" value="UniProtKB-KW"/>
</dbReference>
<name>A0A2J6QZK2_HYAVF</name>
<dbReference type="Pfam" id="PF00266">
    <property type="entry name" value="Aminotran_5"/>
    <property type="match status" value="1"/>
</dbReference>
<dbReference type="PANTHER" id="PTHR43092">
    <property type="entry name" value="L-CYSTEINE DESULFHYDRASE"/>
    <property type="match status" value="1"/>
</dbReference>
<evidence type="ECO:0000256" key="1">
    <source>
        <dbReference type="ARBA" id="ARBA00022898"/>
    </source>
</evidence>
<keyword evidence="3" id="KW-0032">Aminotransferase</keyword>
<evidence type="ECO:0000313" key="3">
    <source>
        <dbReference type="EMBL" id="PMD31706.1"/>
    </source>
</evidence>
<dbReference type="InterPro" id="IPR015421">
    <property type="entry name" value="PyrdxlP-dep_Trfase_major"/>
</dbReference>
<dbReference type="Proteomes" id="UP000235786">
    <property type="component" value="Unassembled WGS sequence"/>
</dbReference>
<protein>
    <submittedName>
        <fullName evidence="3">Aminotransferase family protein-like protein</fullName>
    </submittedName>
</protein>
<accession>A0A2J6QZK2</accession>
<keyword evidence="1" id="KW-0663">Pyridoxal phosphate</keyword>
<dbReference type="InterPro" id="IPR015424">
    <property type="entry name" value="PyrdxlP-dep_Trfase"/>
</dbReference>
<keyword evidence="4" id="KW-1185">Reference proteome</keyword>
<reference evidence="3 4" key="1">
    <citation type="submission" date="2016-04" db="EMBL/GenBank/DDBJ databases">
        <title>A degradative enzymes factory behind the ericoid mycorrhizal symbiosis.</title>
        <authorList>
            <consortium name="DOE Joint Genome Institute"/>
            <person name="Martino E."/>
            <person name="Morin E."/>
            <person name="Grelet G."/>
            <person name="Kuo A."/>
            <person name="Kohler A."/>
            <person name="Daghino S."/>
            <person name="Barry K."/>
            <person name="Choi C."/>
            <person name="Cichocki N."/>
            <person name="Clum A."/>
            <person name="Copeland A."/>
            <person name="Hainaut M."/>
            <person name="Haridas S."/>
            <person name="Labutti K."/>
            <person name="Lindquist E."/>
            <person name="Lipzen A."/>
            <person name="Khouja H.-R."/>
            <person name="Murat C."/>
            <person name="Ohm R."/>
            <person name="Olson A."/>
            <person name="Spatafora J."/>
            <person name="Veneault-Fourrey C."/>
            <person name="Henrissat B."/>
            <person name="Grigoriev I."/>
            <person name="Martin F."/>
            <person name="Perotto S."/>
        </authorList>
    </citation>
    <scope>NUCLEOTIDE SEQUENCE [LARGE SCALE GENOMIC DNA]</scope>
    <source>
        <strain evidence="3 4">F</strain>
    </source>
</reference>
<dbReference type="AlphaFoldDB" id="A0A2J6QZK2"/>
<proteinExistence type="predicted"/>
<keyword evidence="3" id="KW-0808">Transferase</keyword>
<dbReference type="SUPFAM" id="SSF53383">
    <property type="entry name" value="PLP-dependent transferases"/>
    <property type="match status" value="1"/>
</dbReference>
<gene>
    <name evidence="3" type="ORF">L207DRAFT_471733</name>
</gene>
<sequence>MTIKTPFGHPMRHAHFAFSPTYTPINHGSFGCSPLPVLSHQNHLQTLASARPDTFIVRDIPKLIDESRTAIAPFLGVDVDEIVLIPNATTGINTVLRNLKWEEGDVVVYFSTIYGACEKTIASIQEGVMIEGLKIELQYPVEDSEIVRLLRGGIGKVQSEGKRVRVAMFDTVLTFPGARMPWEELVDVCKEMGVLSLIDGAHGIGHIDLRHLGKVEPDFFVSNCHKWLFTPRGCAVFYVPFRNQHLIRTPLPTSHGYQYLDSEPEPISGGKSLFVHLFEFVATMDYSPYACIPAALDFRQRICGGEGAIRNYCYDVARIGGQRVAEILGTEVMATKSRTMNECCFANVELPLKFGSTREGHRKTDRVFDISEAGKIGVWINDRGVKDHDTYLQIAFHAGKMWVRLSGQIYLEIKDFEWVGEKVKVLCERVQKGEFRRS</sequence>
<dbReference type="OrthoDB" id="5978656at2759"/>
<feature type="domain" description="Aminotransferase class V" evidence="2">
    <location>
        <begin position="61"/>
        <end position="240"/>
    </location>
</feature>
<dbReference type="PANTHER" id="PTHR43092:SF2">
    <property type="entry name" value="HERCYNYLCYSTEINE SULFOXIDE LYASE"/>
    <property type="match status" value="1"/>
</dbReference>
<evidence type="ECO:0000313" key="4">
    <source>
        <dbReference type="Proteomes" id="UP000235786"/>
    </source>
</evidence>
<dbReference type="STRING" id="1149755.A0A2J6QZK2"/>
<evidence type="ECO:0000259" key="2">
    <source>
        <dbReference type="Pfam" id="PF00266"/>
    </source>
</evidence>
<dbReference type="EMBL" id="KZ613961">
    <property type="protein sequence ID" value="PMD31706.1"/>
    <property type="molecule type" value="Genomic_DNA"/>
</dbReference>
<dbReference type="PROSITE" id="PS51257">
    <property type="entry name" value="PROKAR_LIPOPROTEIN"/>
    <property type="match status" value="1"/>
</dbReference>
<dbReference type="InterPro" id="IPR000192">
    <property type="entry name" value="Aminotrans_V_dom"/>
</dbReference>